<dbReference type="Pfam" id="PF12831">
    <property type="entry name" value="FAD_oxidored"/>
    <property type="match status" value="1"/>
</dbReference>
<dbReference type="Proteomes" id="UP000295066">
    <property type="component" value="Unassembled WGS sequence"/>
</dbReference>
<dbReference type="Gene3D" id="3.50.50.60">
    <property type="entry name" value="FAD/NAD(P)-binding domain"/>
    <property type="match status" value="1"/>
</dbReference>
<evidence type="ECO:0000256" key="1">
    <source>
        <dbReference type="ARBA" id="ARBA00022485"/>
    </source>
</evidence>
<proteinExistence type="predicted"/>
<evidence type="ECO:0000256" key="3">
    <source>
        <dbReference type="ARBA" id="ARBA00023002"/>
    </source>
</evidence>
<keyword evidence="3" id="KW-0560">Oxidoreductase</keyword>
<evidence type="ECO:0000256" key="2">
    <source>
        <dbReference type="ARBA" id="ARBA00022723"/>
    </source>
</evidence>
<evidence type="ECO:0000256" key="5">
    <source>
        <dbReference type="ARBA" id="ARBA00023014"/>
    </source>
</evidence>
<dbReference type="GO" id="GO:0051539">
    <property type="term" value="F:4 iron, 4 sulfur cluster binding"/>
    <property type="evidence" value="ECO:0007669"/>
    <property type="project" value="UniProtKB-KW"/>
</dbReference>
<dbReference type="InterPro" id="IPR036188">
    <property type="entry name" value="FAD/NAD-bd_sf"/>
</dbReference>
<gene>
    <name evidence="6" type="ORF">C8D99_12222</name>
</gene>
<keyword evidence="7" id="KW-1185">Reference proteome</keyword>
<dbReference type="OrthoDB" id="9759982at2"/>
<reference evidence="6 7" key="1">
    <citation type="submission" date="2019-03" db="EMBL/GenBank/DDBJ databases">
        <title>Genomic Encyclopedia of Type Strains, Phase IV (KMG-IV): sequencing the most valuable type-strain genomes for metagenomic binning, comparative biology and taxonomic classification.</title>
        <authorList>
            <person name="Goeker M."/>
        </authorList>
    </citation>
    <scope>NUCLEOTIDE SEQUENCE [LARGE SCALE GENOMIC DNA]</scope>
    <source>
        <strain evidence="6 7">DSM 25964</strain>
    </source>
</reference>
<organism evidence="6 7">
    <name type="scientific">Aminivibrio pyruvatiphilus</name>
    <dbReference type="NCBI Taxonomy" id="1005740"/>
    <lineage>
        <taxon>Bacteria</taxon>
        <taxon>Thermotogati</taxon>
        <taxon>Synergistota</taxon>
        <taxon>Synergistia</taxon>
        <taxon>Synergistales</taxon>
        <taxon>Aminobacteriaceae</taxon>
        <taxon>Aminivibrio</taxon>
    </lineage>
</organism>
<keyword evidence="4" id="KW-0408">Iron</keyword>
<evidence type="ECO:0000256" key="4">
    <source>
        <dbReference type="ARBA" id="ARBA00023004"/>
    </source>
</evidence>
<keyword evidence="1" id="KW-0004">4Fe-4S</keyword>
<dbReference type="InterPro" id="IPR039650">
    <property type="entry name" value="HdrA-like"/>
</dbReference>
<keyword evidence="5" id="KW-0411">Iron-sulfur</keyword>
<evidence type="ECO:0000313" key="6">
    <source>
        <dbReference type="EMBL" id="TDY55855.1"/>
    </source>
</evidence>
<dbReference type="GO" id="GO:0016491">
    <property type="term" value="F:oxidoreductase activity"/>
    <property type="evidence" value="ECO:0007669"/>
    <property type="project" value="UniProtKB-KW"/>
</dbReference>
<name>A0A4R8M1U2_9BACT</name>
<comment type="caution">
    <text evidence="6">The sequence shown here is derived from an EMBL/GenBank/DDBJ whole genome shotgun (WGS) entry which is preliminary data.</text>
</comment>
<accession>A0A4R8M1U2</accession>
<sequence length="755" mass="81742">MNKTSPRLFRTLVFSPSTVRRMVLLLLLLPAVLFPLSQARASEAGRLSCDVVVAGGGAGGISAAIAAARLGVRVILLEETEWLGGQMTAAGVSTMDDLSGNRTGLYGEFYENVLFHYFMKGKSVSTCYWDGSTMAFEPSVGRDILVRMAKDAAKEASSGGKKGSLDIFYRSRVTAVRREGPAVRGVTADMDGRRMIIDCSVLIDATEWGDVIPLAGALYRAGNSLSPMISPKSRIQDITWLAVMKKYPGGIPSSLKLRNPPPGYERYLPGFRKIVTKNGNSFRSYPLRLPVDFATHNGYRGLPDSSNPGNYDASTPEGWSAITKTGINWANDYPGSEKWEGRGGLPAAYLEDPEFRRKAGAAALMKTLSFLYYVQNELGEPWSVADDEYSSSAPLDTARGIVPDEYAEILRRFPPIPYVRESRRIVGLETPASRDVRLNSESYRDGRDGREVAGAIAIGGYILDLHAGDEDVDLEAEFGETASSIKTDMPRGPFQVPFGSLVSRNVDGLLAAEKNISMSRLVAGAFRLQPISMLTGQAAGTTAALSVLTGIPPRALDPRKVQKSLLEAGSALSLCDYSDVPRDHPFWPGVQMSNLYGWIAPEELPSAPSAKIDDIYNHKVVRARLYGLDKGTFGVNSPLTGTEAEELFRKAFSGPQAAGPLLYPGSGPASFVTRGEFCSALARALGYRNLPRDTRPRYADIQEESRLFGPVHFLAERGVLDRAARGGVFMPDSFVTRGAAADMIMRAVTAPKGGN</sequence>
<dbReference type="EMBL" id="SORI01000022">
    <property type="protein sequence ID" value="TDY55855.1"/>
    <property type="molecule type" value="Genomic_DNA"/>
</dbReference>
<dbReference type="RefSeq" id="WP_133958905.1">
    <property type="nucleotide sequence ID" value="NZ_SORI01000022.1"/>
</dbReference>
<dbReference type="SUPFAM" id="SSF51905">
    <property type="entry name" value="FAD/NAD(P)-binding domain"/>
    <property type="match status" value="1"/>
</dbReference>
<dbReference type="AlphaFoldDB" id="A0A4R8M1U2"/>
<keyword evidence="2" id="KW-0479">Metal-binding</keyword>
<protein>
    <submittedName>
        <fullName evidence="6">S-layer family protein</fullName>
    </submittedName>
</protein>
<dbReference type="GO" id="GO:0046872">
    <property type="term" value="F:metal ion binding"/>
    <property type="evidence" value="ECO:0007669"/>
    <property type="project" value="UniProtKB-KW"/>
</dbReference>
<evidence type="ECO:0000313" key="7">
    <source>
        <dbReference type="Proteomes" id="UP000295066"/>
    </source>
</evidence>
<dbReference type="PANTHER" id="PTHR43498:SF1">
    <property type="entry name" value="COB--COM HETERODISULFIDE REDUCTASE IRON-SULFUR SUBUNIT A"/>
    <property type="match status" value="1"/>
</dbReference>
<dbReference type="PANTHER" id="PTHR43498">
    <property type="entry name" value="FERREDOXIN:COB-COM HETERODISULFIDE REDUCTASE SUBUNIT A"/>
    <property type="match status" value="1"/>
</dbReference>